<proteinExistence type="predicted"/>
<dbReference type="Pfam" id="PF10544">
    <property type="entry name" value="T5orf172"/>
    <property type="match status" value="1"/>
</dbReference>
<reference evidence="2" key="1">
    <citation type="submission" date="2018-10" db="EMBL/GenBank/DDBJ databases">
        <title>Hidden diversity of soil giant viruses.</title>
        <authorList>
            <person name="Schulz F."/>
            <person name="Alteio L."/>
            <person name="Goudeau D."/>
            <person name="Ryan E.M."/>
            <person name="Malmstrom R.R."/>
            <person name="Blanchard J."/>
            <person name="Woyke T."/>
        </authorList>
    </citation>
    <scope>NUCLEOTIDE SEQUENCE</scope>
    <source>
        <strain evidence="2">HYV1</strain>
    </source>
</reference>
<organism evidence="2">
    <name type="scientific">Hyperionvirus sp</name>
    <dbReference type="NCBI Taxonomy" id="2487770"/>
    <lineage>
        <taxon>Viruses</taxon>
        <taxon>Varidnaviria</taxon>
        <taxon>Bamfordvirae</taxon>
        <taxon>Nucleocytoviricota</taxon>
        <taxon>Megaviricetes</taxon>
        <taxon>Imitervirales</taxon>
        <taxon>Mimiviridae</taxon>
        <taxon>Klosneuvirinae</taxon>
    </lineage>
</organism>
<gene>
    <name evidence="2" type="ORF">Hyperionvirus27_3</name>
</gene>
<evidence type="ECO:0000313" key="2">
    <source>
        <dbReference type="EMBL" id="AYV84483.1"/>
    </source>
</evidence>
<sequence length="476" mass="55932">MASKLMFFFDKFLMFEKNPDVQLVFKNSEFKIIGELFKECNTFQDGLISMYHNLSRIYFENKDFRDQDGYLYCLSHEVYAHWGKNVYKLGFTGDLDKRSRGYHTYYLGPIFINVKTEKIKHCRLAEKILFQLLSNYRCNNKQEFFMCDLEIIKNKMGEVEKAMNTMTVQTIIQKYVQFGKYNICTKYDRMFQKFFGRFLSIPNIDKLTGCKYLDTLTVSIIDTPQYWDKFMTIISSLNTSKIIEYDKSILDSKRKSLIITLANKMNLCNIDDAIMKQHDFHDIFTSHSAFKAYLSFVMLIKKKDALDDMINDGKMTSYRTAVQCILDKILFCHRIETILNIGIMEVVLDSERLKMVVEGKDIVSDAIVALYKKIFPGVKWASKLVYWSDYYKLLGNCYLNLVKGIFVIGTKQKSVKNVRSFVINSVTVDDVLIKKFLRLYKYHYGSYASVDKDFAKRFDIEIPVENEKIDPSVYLF</sequence>
<accession>A0A3G5AF18</accession>
<feature type="domain" description="Bacteriophage T5 Orf172 DNA-binding" evidence="1">
    <location>
        <begin position="69"/>
        <end position="154"/>
    </location>
</feature>
<evidence type="ECO:0000259" key="1">
    <source>
        <dbReference type="Pfam" id="PF10544"/>
    </source>
</evidence>
<protein>
    <recommendedName>
        <fullName evidence="1">Bacteriophage T5 Orf172 DNA-binding domain-containing protein</fullName>
    </recommendedName>
</protein>
<dbReference type="InterPro" id="IPR018306">
    <property type="entry name" value="Phage_T5_Orf172_DNA-bd"/>
</dbReference>
<name>A0A3G5AF18_9VIRU</name>
<dbReference type="EMBL" id="MK072409">
    <property type="protein sequence ID" value="AYV84483.1"/>
    <property type="molecule type" value="Genomic_DNA"/>
</dbReference>